<dbReference type="EMBL" id="JBHSJB010000053">
    <property type="protein sequence ID" value="MFC5060209.1"/>
    <property type="molecule type" value="Genomic_DNA"/>
</dbReference>
<dbReference type="RefSeq" id="WP_344041879.1">
    <property type="nucleotide sequence ID" value="NZ_BAAAKE010000031.1"/>
</dbReference>
<proteinExistence type="predicted"/>
<keyword evidence="2" id="KW-1185">Reference proteome</keyword>
<evidence type="ECO:0000313" key="2">
    <source>
        <dbReference type="Proteomes" id="UP001595833"/>
    </source>
</evidence>
<name>A0ABV9YFQ8_9PSEU</name>
<gene>
    <name evidence="1" type="ORF">ACFPFM_41405</name>
</gene>
<evidence type="ECO:0000313" key="1">
    <source>
        <dbReference type="EMBL" id="MFC5060209.1"/>
    </source>
</evidence>
<accession>A0ABV9YFQ8</accession>
<dbReference type="Proteomes" id="UP001595833">
    <property type="component" value="Unassembled WGS sequence"/>
</dbReference>
<comment type="caution">
    <text evidence="1">The sequence shown here is derived from an EMBL/GenBank/DDBJ whole genome shotgun (WGS) entry which is preliminary data.</text>
</comment>
<organism evidence="1 2">
    <name type="scientific">Saccharothrix xinjiangensis</name>
    <dbReference type="NCBI Taxonomy" id="204798"/>
    <lineage>
        <taxon>Bacteria</taxon>
        <taxon>Bacillati</taxon>
        <taxon>Actinomycetota</taxon>
        <taxon>Actinomycetes</taxon>
        <taxon>Pseudonocardiales</taxon>
        <taxon>Pseudonocardiaceae</taxon>
        <taxon>Saccharothrix</taxon>
    </lineage>
</organism>
<reference evidence="2" key="1">
    <citation type="journal article" date="2019" name="Int. J. Syst. Evol. Microbiol.">
        <title>The Global Catalogue of Microorganisms (GCM) 10K type strain sequencing project: providing services to taxonomists for standard genome sequencing and annotation.</title>
        <authorList>
            <consortium name="The Broad Institute Genomics Platform"/>
            <consortium name="The Broad Institute Genome Sequencing Center for Infectious Disease"/>
            <person name="Wu L."/>
            <person name="Ma J."/>
        </authorList>
    </citation>
    <scope>NUCLEOTIDE SEQUENCE [LARGE SCALE GENOMIC DNA]</scope>
    <source>
        <strain evidence="2">KCTC 12848</strain>
    </source>
</reference>
<sequence>MLPRSLFCRDRPDGVDLVRLRLESTTPGVRPVRVVAVDDVRDHTPAVKAQIG</sequence>
<protein>
    <submittedName>
        <fullName evidence="1">Uncharacterized protein</fullName>
    </submittedName>
</protein>